<dbReference type="OrthoDB" id="4732412at2759"/>
<gene>
    <name evidence="1" type="ORF">CC80DRAFT_556455</name>
</gene>
<protein>
    <submittedName>
        <fullName evidence="1">Uncharacterized protein</fullName>
    </submittedName>
</protein>
<name>A0A6A5T6N4_9PLEO</name>
<proteinExistence type="predicted"/>
<accession>A0A6A5T6N4</accession>
<keyword evidence="2" id="KW-1185">Reference proteome</keyword>
<organism evidence="1 2">
    <name type="scientific">Byssothecium circinans</name>
    <dbReference type="NCBI Taxonomy" id="147558"/>
    <lineage>
        <taxon>Eukaryota</taxon>
        <taxon>Fungi</taxon>
        <taxon>Dikarya</taxon>
        <taxon>Ascomycota</taxon>
        <taxon>Pezizomycotina</taxon>
        <taxon>Dothideomycetes</taxon>
        <taxon>Pleosporomycetidae</taxon>
        <taxon>Pleosporales</taxon>
        <taxon>Massarineae</taxon>
        <taxon>Massarinaceae</taxon>
        <taxon>Byssothecium</taxon>
    </lineage>
</organism>
<sequence length="151" mass="16733">MTTFDGDNVCDVPNMTLDEVTPLTTTTSTNGFCSSTIKTDADEERICKAYCELRISVHYGREELFKMAACTGPQTCTVNAGESISYTSTWDVNMGFSLGKRENNDTDVQSELILKREDSAVKSMEATFKLVRATATARRSRTREALRGKMS</sequence>
<dbReference type="Proteomes" id="UP000800035">
    <property type="component" value="Unassembled WGS sequence"/>
</dbReference>
<dbReference type="EMBL" id="ML977063">
    <property type="protein sequence ID" value="KAF1948313.1"/>
    <property type="molecule type" value="Genomic_DNA"/>
</dbReference>
<reference evidence="1" key="1">
    <citation type="journal article" date="2020" name="Stud. Mycol.">
        <title>101 Dothideomycetes genomes: a test case for predicting lifestyles and emergence of pathogens.</title>
        <authorList>
            <person name="Haridas S."/>
            <person name="Albert R."/>
            <person name="Binder M."/>
            <person name="Bloem J."/>
            <person name="Labutti K."/>
            <person name="Salamov A."/>
            <person name="Andreopoulos B."/>
            <person name="Baker S."/>
            <person name="Barry K."/>
            <person name="Bills G."/>
            <person name="Bluhm B."/>
            <person name="Cannon C."/>
            <person name="Castanera R."/>
            <person name="Culley D."/>
            <person name="Daum C."/>
            <person name="Ezra D."/>
            <person name="Gonzalez J."/>
            <person name="Henrissat B."/>
            <person name="Kuo A."/>
            <person name="Liang C."/>
            <person name="Lipzen A."/>
            <person name="Lutzoni F."/>
            <person name="Magnuson J."/>
            <person name="Mondo S."/>
            <person name="Nolan M."/>
            <person name="Ohm R."/>
            <person name="Pangilinan J."/>
            <person name="Park H.-J."/>
            <person name="Ramirez L."/>
            <person name="Alfaro M."/>
            <person name="Sun H."/>
            <person name="Tritt A."/>
            <person name="Yoshinaga Y."/>
            <person name="Zwiers L.-H."/>
            <person name="Turgeon B."/>
            <person name="Goodwin S."/>
            <person name="Spatafora J."/>
            <person name="Crous P."/>
            <person name="Grigoriev I."/>
        </authorList>
    </citation>
    <scope>NUCLEOTIDE SEQUENCE</scope>
    <source>
        <strain evidence="1">CBS 675.92</strain>
    </source>
</reference>
<dbReference type="AlphaFoldDB" id="A0A6A5T6N4"/>
<evidence type="ECO:0000313" key="1">
    <source>
        <dbReference type="EMBL" id="KAF1948313.1"/>
    </source>
</evidence>
<evidence type="ECO:0000313" key="2">
    <source>
        <dbReference type="Proteomes" id="UP000800035"/>
    </source>
</evidence>